<feature type="region of interest" description="Disordered" evidence="5">
    <location>
        <begin position="210"/>
        <end position="252"/>
    </location>
</feature>
<dbReference type="SUPFAM" id="SSF47769">
    <property type="entry name" value="SAM/Pointed domain"/>
    <property type="match status" value="3"/>
</dbReference>
<evidence type="ECO:0000259" key="7">
    <source>
        <dbReference type="PROSITE" id="PS50105"/>
    </source>
</evidence>
<dbReference type="OrthoDB" id="2132119at2759"/>
<feature type="region of interest" description="Disordered" evidence="5">
    <location>
        <begin position="1128"/>
        <end position="1147"/>
    </location>
</feature>
<evidence type="ECO:0000256" key="6">
    <source>
        <dbReference type="SAM" id="SignalP"/>
    </source>
</evidence>
<dbReference type="InterPro" id="IPR037622">
    <property type="entry name" value="LIP-1_SAM_3"/>
</dbReference>
<dbReference type="PANTHER" id="PTHR12587">
    <property type="entry name" value="LAR INTERACTING PROTEIN LIP -RELATED PROTEIN"/>
    <property type="match status" value="1"/>
</dbReference>
<gene>
    <name evidence="8" type="ORF">EB796_010180</name>
</gene>
<evidence type="ECO:0000313" key="9">
    <source>
        <dbReference type="Proteomes" id="UP000593567"/>
    </source>
</evidence>
<reference evidence="8" key="1">
    <citation type="submission" date="2020-06" db="EMBL/GenBank/DDBJ databases">
        <title>Draft genome of Bugula neritina, a colonial animal packing powerful symbionts and potential medicines.</title>
        <authorList>
            <person name="Rayko M."/>
        </authorList>
    </citation>
    <scope>NUCLEOTIDE SEQUENCE [LARGE SCALE GENOMIC DNA]</scope>
    <source>
        <strain evidence="8">Kwan_BN1</strain>
    </source>
</reference>
<feature type="compositionally biased region" description="Polar residues" evidence="5">
    <location>
        <begin position="674"/>
        <end position="685"/>
    </location>
</feature>
<feature type="chain" id="PRO_5029910682" description="SAM domain-containing protein" evidence="6">
    <location>
        <begin position="20"/>
        <end position="1147"/>
    </location>
</feature>
<dbReference type="CDD" id="cd09565">
    <property type="entry name" value="SAM_liprin-alpha1_2_3_4_repeat2"/>
    <property type="match status" value="1"/>
</dbReference>
<protein>
    <recommendedName>
        <fullName evidence="7">SAM domain-containing protein</fullName>
    </recommendedName>
</protein>
<dbReference type="SMART" id="SM00454">
    <property type="entry name" value="SAM"/>
    <property type="match status" value="3"/>
</dbReference>
<feature type="coiled-coil region" evidence="4">
    <location>
        <begin position="270"/>
        <end position="518"/>
    </location>
</feature>
<dbReference type="Pfam" id="PF00536">
    <property type="entry name" value="SAM_1"/>
    <property type="match status" value="2"/>
</dbReference>
<evidence type="ECO:0000256" key="2">
    <source>
        <dbReference type="ARBA" id="ARBA00022737"/>
    </source>
</evidence>
<dbReference type="GO" id="GO:0005737">
    <property type="term" value="C:cytoplasm"/>
    <property type="evidence" value="ECO:0007669"/>
    <property type="project" value="UniProtKB-ARBA"/>
</dbReference>
<evidence type="ECO:0000313" key="8">
    <source>
        <dbReference type="EMBL" id="KAF6031548.1"/>
    </source>
</evidence>
<feature type="compositionally biased region" description="Polar residues" evidence="5">
    <location>
        <begin position="646"/>
        <end position="656"/>
    </location>
</feature>
<dbReference type="CDD" id="cd09562">
    <property type="entry name" value="SAM_liprin-alpha1_2_3_4_repeat1"/>
    <property type="match status" value="1"/>
</dbReference>
<dbReference type="FunFam" id="1.10.150.50:FF:000004">
    <property type="entry name" value="PTPRF interacting protein alpha 1"/>
    <property type="match status" value="1"/>
</dbReference>
<dbReference type="PANTHER" id="PTHR12587:SF20">
    <property type="entry name" value="LIPRIN-ALPHA, ISOFORM E"/>
    <property type="match status" value="1"/>
</dbReference>
<dbReference type="AlphaFoldDB" id="A0A7J7K1R6"/>
<dbReference type="Gene3D" id="1.10.150.50">
    <property type="entry name" value="Transcription Factor, Ets-1"/>
    <property type="match status" value="3"/>
</dbReference>
<feature type="domain" description="SAM" evidence="7">
    <location>
        <begin position="978"/>
        <end position="1035"/>
    </location>
</feature>
<feature type="region of interest" description="Disordered" evidence="5">
    <location>
        <begin position="640"/>
        <end position="870"/>
    </location>
</feature>
<dbReference type="FunFam" id="1.10.150.50:FF:000002">
    <property type="entry name" value="PTPRF interacting protein alpha 1"/>
    <property type="match status" value="1"/>
</dbReference>
<proteinExistence type="inferred from homology"/>
<keyword evidence="2" id="KW-0677">Repeat</keyword>
<keyword evidence="9" id="KW-1185">Reference proteome</keyword>
<dbReference type="InterPro" id="IPR001660">
    <property type="entry name" value="SAM"/>
</dbReference>
<accession>A0A7J7K1R6</accession>
<dbReference type="Pfam" id="PF07647">
    <property type="entry name" value="SAM_2"/>
    <property type="match status" value="1"/>
</dbReference>
<feature type="domain" description="SAM" evidence="7">
    <location>
        <begin position="886"/>
        <end position="952"/>
    </location>
</feature>
<dbReference type="InterPro" id="IPR057892">
    <property type="entry name" value="LIP-1_CC2"/>
</dbReference>
<dbReference type="Proteomes" id="UP000593567">
    <property type="component" value="Unassembled WGS sequence"/>
</dbReference>
<dbReference type="Pfam" id="PF25526">
    <property type="entry name" value="LIP-1"/>
    <property type="match status" value="1"/>
</dbReference>
<feature type="domain" description="SAM" evidence="7">
    <location>
        <begin position="1059"/>
        <end position="1091"/>
    </location>
</feature>
<feature type="compositionally biased region" description="Polar residues" evidence="5">
    <location>
        <begin position="241"/>
        <end position="252"/>
    </location>
</feature>
<dbReference type="InterPro" id="IPR029515">
    <property type="entry name" value="Liprin"/>
</dbReference>
<organism evidence="8 9">
    <name type="scientific">Bugula neritina</name>
    <name type="common">Brown bryozoan</name>
    <name type="synonym">Sertularia neritina</name>
    <dbReference type="NCBI Taxonomy" id="10212"/>
    <lineage>
        <taxon>Eukaryota</taxon>
        <taxon>Metazoa</taxon>
        <taxon>Spiralia</taxon>
        <taxon>Lophotrochozoa</taxon>
        <taxon>Bryozoa</taxon>
        <taxon>Gymnolaemata</taxon>
        <taxon>Cheilostomatida</taxon>
        <taxon>Flustrina</taxon>
        <taxon>Buguloidea</taxon>
        <taxon>Bugulidae</taxon>
        <taxon>Bugula</taxon>
    </lineage>
</organism>
<feature type="signal peptide" evidence="6">
    <location>
        <begin position="1"/>
        <end position="19"/>
    </location>
</feature>
<feature type="coiled-coil region" evidence="4">
    <location>
        <begin position="42"/>
        <end position="76"/>
    </location>
</feature>
<evidence type="ECO:0000256" key="3">
    <source>
        <dbReference type="ARBA" id="ARBA00023054"/>
    </source>
</evidence>
<comment type="similarity">
    <text evidence="1">Belongs to the liprin family. Liprin-alpha subfamily.</text>
</comment>
<evidence type="ECO:0000256" key="1">
    <source>
        <dbReference type="ARBA" id="ARBA00007026"/>
    </source>
</evidence>
<dbReference type="PROSITE" id="PS50105">
    <property type="entry name" value="SAM_DOMAIN"/>
    <property type="match status" value="3"/>
</dbReference>
<feature type="compositionally biased region" description="Polar residues" evidence="5">
    <location>
        <begin position="846"/>
        <end position="858"/>
    </location>
</feature>
<comment type="caution">
    <text evidence="8">The sequence shown here is derived from an EMBL/GenBank/DDBJ whole genome shotgun (WGS) entry which is preliminary data.</text>
</comment>
<feature type="compositionally biased region" description="Low complexity" evidence="5">
    <location>
        <begin position="749"/>
        <end position="762"/>
    </location>
</feature>
<feature type="compositionally biased region" description="Polar residues" evidence="5">
    <location>
        <begin position="819"/>
        <end position="833"/>
    </location>
</feature>
<name>A0A7J7K1R6_BUGNE</name>
<sequence length="1147" mass="129620">MQHFKILLMMMYDLMPTISEDGGGDHESQGSTNDDSNFEQLMVNMLDERDKIMDQLKEAQHQLQTVNHKLKETEHERDAFVKQLNSSSPQDFSNLTKEVTHLRDALSEREDEVYELKAERNNTRLLLEHLECLVSRHERSLRMTVVKRQASSPAGVSSEVEVLKALKSLFEHHKALDEKVRERLRVQLERAAALEDELAIANEQLSELREGKPLTNGSDVAGENGKATSEVKLKNMHNKRLSNGTIEQDGESSTRLLELQQTTEKQASELALARSKVSDLQSRLKESEESVAAAKLDCAKHQEQINKLQRELKESTAHRDDQEERIATLEQRYLSAQRESTSVQDLNDKLESDLAACEAQIKSIGAESEERLRLTQEKYEQQEAQLQGLLNKTGNSESSEGKTSSSSEQIAQLQETIAELEQREIQLLDDLEGSKRRETMNEEHNVRLSCTVDRLLSESNERLQQHLKERMQTLDEKNQLTQELEKIQKLLEQVQSEKSHLIEELAQSRRELIALSKQEARSPTTFVYPQAFRSNDMFDEYSYPVMRINKGRESLDDPDKVHTLNEQEWQRLEQAAVLANVRQAFDGSDVEEGVASLPRQDYVPPHITNDAHTLALMLQDQLEAINAEIGLLQEEKDSAEMKAQEIESQVGSQRLDTMSDRWRSLDQPSPPISGRSTPTRQNTVDSLGKYHTMPAGFTMRDMASPRSHKDLGSSASMDDEESSVPSQDEPTRQIKCESSPPTPRASRVQQLQQSSGASTSSSGEPVNRDSTQGSPSPQSSGSNNSSQESLQKQQKRRGLKGSLGRMFKREKSRTLPRDANSNTKDFSTSNFSNPDDVAPVAPPPRTTSMQQNNVNFPSATDGDRRRKKKEELLEESMKACTPFALWNGPTVVAWLELWVGMPEWYVAACRANVKSGAIMSALSDQEIQREIGISNPLHRLKLRLAIQEMVNLTSPSAPKTSLSPLAFGEMSHEWIGNDWLPSIGLPQYRTTFMECLVDARMLDYLTKKDLRGQLKMVDTFHRTSLQYGITCLKKVNYDKQELQKRRDESLHDSKDVLVWSNDRMIKWVRSIGLKEFADNLLESGVHGAILALDESFSSSAMALALQIPSSNPQAKQLLETEFMKLLASGTSRQVKEPSTSKRSKSKR</sequence>
<feature type="compositionally biased region" description="Basic and acidic residues" evidence="5">
    <location>
        <begin position="807"/>
        <end position="816"/>
    </location>
</feature>
<dbReference type="GO" id="GO:0048786">
    <property type="term" value="C:presynaptic active zone"/>
    <property type="evidence" value="ECO:0007669"/>
    <property type="project" value="TreeGrafter"/>
</dbReference>
<dbReference type="InterPro" id="IPR037620">
    <property type="entry name" value="LIP-1_SAM_1"/>
</dbReference>
<evidence type="ECO:0000256" key="4">
    <source>
        <dbReference type="SAM" id="Coils"/>
    </source>
</evidence>
<evidence type="ECO:0000256" key="5">
    <source>
        <dbReference type="SAM" id="MobiDB-lite"/>
    </source>
</evidence>
<feature type="compositionally biased region" description="Basic and acidic residues" evidence="5">
    <location>
        <begin position="861"/>
        <end position="870"/>
    </location>
</feature>
<dbReference type="InterPro" id="IPR013761">
    <property type="entry name" value="SAM/pointed_sf"/>
</dbReference>
<dbReference type="CDD" id="cd09568">
    <property type="entry name" value="SAM_liprin-alpha1_2_3_4_repeat3"/>
    <property type="match status" value="1"/>
</dbReference>
<dbReference type="InterPro" id="IPR037621">
    <property type="entry name" value="LIP-1_SAM_2"/>
</dbReference>
<keyword evidence="3 4" id="KW-0175">Coiled coil</keyword>
<dbReference type="GO" id="GO:0050808">
    <property type="term" value="P:synapse organization"/>
    <property type="evidence" value="ECO:0007669"/>
    <property type="project" value="TreeGrafter"/>
</dbReference>
<feature type="compositionally biased region" description="Low complexity" evidence="5">
    <location>
        <begin position="772"/>
        <end position="786"/>
    </location>
</feature>
<dbReference type="EMBL" id="VXIV02001593">
    <property type="protein sequence ID" value="KAF6031548.1"/>
    <property type="molecule type" value="Genomic_DNA"/>
</dbReference>
<keyword evidence="6" id="KW-0732">Signal</keyword>